<organism evidence="2 3">
    <name type="scientific">Chryseobacterium turcicum</name>
    <dbReference type="NCBI Taxonomy" id="2898076"/>
    <lineage>
        <taxon>Bacteria</taxon>
        <taxon>Pseudomonadati</taxon>
        <taxon>Bacteroidota</taxon>
        <taxon>Flavobacteriia</taxon>
        <taxon>Flavobacteriales</taxon>
        <taxon>Weeksellaceae</taxon>
        <taxon>Chryseobacterium group</taxon>
        <taxon>Chryseobacterium</taxon>
    </lineage>
</organism>
<keyword evidence="1" id="KW-1133">Transmembrane helix</keyword>
<keyword evidence="3" id="KW-1185">Reference proteome</keyword>
<dbReference type="AlphaFoldDB" id="A0A9Q3YY54"/>
<evidence type="ECO:0000313" key="3">
    <source>
        <dbReference type="Proteomes" id="UP001108025"/>
    </source>
</evidence>
<protein>
    <submittedName>
        <fullName evidence="2">Uncharacterized protein</fullName>
    </submittedName>
</protein>
<sequence length="176" mass="20307">MNTLIPILIAFGFISFVIGIIFFLIAVANKMLYTPSNVQAKNSEKISKNFYISAILITTSIFCFLGGKKIIKFDFHNTLQHNKIISVEIDGIFFSQDDIKDVFNNFDSTEGRYRCNHFFGFINLENNETIPIEVIRHCYEKNRYIIISKKYNIDTDIGDIITSKFDYIGEKTVNSQ</sequence>
<evidence type="ECO:0000313" key="2">
    <source>
        <dbReference type="EMBL" id="MCD1115920.1"/>
    </source>
</evidence>
<dbReference type="RefSeq" id="WP_230667192.1">
    <property type="nucleotide sequence ID" value="NZ_JAJNAY010000001.1"/>
</dbReference>
<proteinExistence type="predicted"/>
<dbReference type="Proteomes" id="UP001108025">
    <property type="component" value="Unassembled WGS sequence"/>
</dbReference>
<dbReference type="EMBL" id="JAJNAY010000001">
    <property type="protein sequence ID" value="MCD1115920.1"/>
    <property type="molecule type" value="Genomic_DNA"/>
</dbReference>
<name>A0A9Q3YY54_9FLAO</name>
<feature type="transmembrane region" description="Helical" evidence="1">
    <location>
        <begin position="49"/>
        <end position="67"/>
    </location>
</feature>
<reference evidence="2" key="1">
    <citation type="submission" date="2021-11" db="EMBL/GenBank/DDBJ databases">
        <title>Description of novel Chryseobacterium species.</title>
        <authorList>
            <person name="Saticioglu I.B."/>
            <person name="Ay H."/>
            <person name="Altun S."/>
            <person name="Duman M."/>
        </authorList>
    </citation>
    <scope>NUCLEOTIDE SEQUENCE</scope>
    <source>
        <strain evidence="2">C-17</strain>
    </source>
</reference>
<feature type="transmembrane region" description="Helical" evidence="1">
    <location>
        <begin position="6"/>
        <end position="28"/>
    </location>
</feature>
<keyword evidence="1" id="KW-0472">Membrane</keyword>
<accession>A0A9Q3YY54</accession>
<evidence type="ECO:0000256" key="1">
    <source>
        <dbReference type="SAM" id="Phobius"/>
    </source>
</evidence>
<keyword evidence="1" id="KW-0812">Transmembrane</keyword>
<gene>
    <name evidence="2" type="ORF">LO744_03440</name>
</gene>
<comment type="caution">
    <text evidence="2">The sequence shown here is derived from an EMBL/GenBank/DDBJ whole genome shotgun (WGS) entry which is preliminary data.</text>
</comment>